<evidence type="ECO:0000256" key="5">
    <source>
        <dbReference type="ARBA" id="ARBA00034496"/>
    </source>
</evidence>
<dbReference type="Gene3D" id="1.10.490.10">
    <property type="entry name" value="Globins"/>
    <property type="match status" value="1"/>
</dbReference>
<dbReference type="EMBL" id="BMDD01000003">
    <property type="protein sequence ID" value="GGH78584.1"/>
    <property type="molecule type" value="Genomic_DNA"/>
</dbReference>
<evidence type="ECO:0000313" key="7">
    <source>
        <dbReference type="Proteomes" id="UP000605427"/>
    </source>
</evidence>
<evidence type="ECO:0000256" key="1">
    <source>
        <dbReference type="ARBA" id="ARBA00022448"/>
    </source>
</evidence>
<comment type="similarity">
    <text evidence="5">Belongs to the truncated hemoglobin family. Group II subfamily.</text>
</comment>
<comment type="caution">
    <text evidence="6">The sequence shown here is derived from an EMBL/GenBank/DDBJ whole genome shotgun (WGS) entry which is preliminary data.</text>
</comment>
<dbReference type="Pfam" id="PF01152">
    <property type="entry name" value="Bac_globin"/>
    <property type="match status" value="1"/>
</dbReference>
<keyword evidence="7" id="KW-1185">Reference proteome</keyword>
<keyword evidence="3" id="KW-0479">Metal-binding</keyword>
<evidence type="ECO:0000256" key="3">
    <source>
        <dbReference type="ARBA" id="ARBA00022723"/>
    </source>
</evidence>
<dbReference type="Proteomes" id="UP000605427">
    <property type="component" value="Unassembled WGS sequence"/>
</dbReference>
<keyword evidence="1" id="KW-0813">Transport</keyword>
<dbReference type="InterPro" id="IPR009050">
    <property type="entry name" value="Globin-like_sf"/>
</dbReference>
<dbReference type="InterPro" id="IPR001486">
    <property type="entry name" value="Hemoglobin_trunc"/>
</dbReference>
<dbReference type="SUPFAM" id="SSF46458">
    <property type="entry name" value="Globin-like"/>
    <property type="match status" value="1"/>
</dbReference>
<organism evidence="6 7">
    <name type="scientific">Saccharibacillus endophyticus</name>
    <dbReference type="NCBI Taxonomy" id="2060666"/>
    <lineage>
        <taxon>Bacteria</taxon>
        <taxon>Bacillati</taxon>
        <taxon>Bacillota</taxon>
        <taxon>Bacilli</taxon>
        <taxon>Bacillales</taxon>
        <taxon>Paenibacillaceae</taxon>
        <taxon>Saccharibacillus</taxon>
    </lineage>
</organism>
<sequence length="127" mass="14460">MSMDSGLTIYQQLGESDGLRSIIETFYGNVVREPLLAPLFPEDMGPVMEKQQQFLTQFFGGPPLFSEQHGHPMMRARHMRFPVTNERADAWLACMNASLQENGVEDELREFVIARLKGPAYHFVNTP</sequence>
<dbReference type="InterPro" id="IPR012292">
    <property type="entry name" value="Globin/Proto"/>
</dbReference>
<proteinExistence type="inferred from homology"/>
<dbReference type="PANTHER" id="PTHR47366">
    <property type="entry name" value="TWO-ON-TWO HEMOGLOBIN-3"/>
    <property type="match status" value="1"/>
</dbReference>
<evidence type="ECO:0000256" key="4">
    <source>
        <dbReference type="ARBA" id="ARBA00023004"/>
    </source>
</evidence>
<accession>A0ABQ1ZWJ1</accession>
<protein>
    <submittedName>
        <fullName evidence="6">Group 2 truncated hemoglobin YjbI</fullName>
    </submittedName>
</protein>
<gene>
    <name evidence="6" type="primary">yjbI</name>
    <name evidence="6" type="ORF">GCM10007362_24080</name>
</gene>
<keyword evidence="4" id="KW-0408">Iron</keyword>
<name>A0ABQ1ZWJ1_9BACL</name>
<evidence type="ECO:0000256" key="2">
    <source>
        <dbReference type="ARBA" id="ARBA00022617"/>
    </source>
</evidence>
<evidence type="ECO:0000313" key="6">
    <source>
        <dbReference type="EMBL" id="GGH78584.1"/>
    </source>
</evidence>
<reference evidence="7" key="1">
    <citation type="journal article" date="2019" name="Int. J. Syst. Evol. Microbiol.">
        <title>The Global Catalogue of Microorganisms (GCM) 10K type strain sequencing project: providing services to taxonomists for standard genome sequencing and annotation.</title>
        <authorList>
            <consortium name="The Broad Institute Genomics Platform"/>
            <consortium name="The Broad Institute Genome Sequencing Center for Infectious Disease"/>
            <person name="Wu L."/>
            <person name="Ma J."/>
        </authorList>
    </citation>
    <scope>NUCLEOTIDE SEQUENCE [LARGE SCALE GENOMIC DNA]</scope>
    <source>
        <strain evidence="7">CCM 8702</strain>
    </source>
</reference>
<dbReference type="InterPro" id="IPR044203">
    <property type="entry name" value="GlbO/GLB3-like"/>
</dbReference>
<dbReference type="PANTHER" id="PTHR47366:SF1">
    <property type="entry name" value="TWO-ON-TWO HEMOGLOBIN-3"/>
    <property type="match status" value="1"/>
</dbReference>
<keyword evidence="2" id="KW-0349">Heme</keyword>